<keyword evidence="3" id="KW-1185">Reference proteome</keyword>
<dbReference type="HOGENOM" id="CLU_620302_0_0_1"/>
<protein>
    <recommendedName>
        <fullName evidence="4">SHOCT domain-containing protein</fullName>
    </recommendedName>
</protein>
<dbReference type="KEGG" id="ehx:EMIHUDRAFT_450819"/>
<organism evidence="2 3">
    <name type="scientific">Emiliania huxleyi (strain CCMP1516)</name>
    <dbReference type="NCBI Taxonomy" id="280463"/>
    <lineage>
        <taxon>Eukaryota</taxon>
        <taxon>Haptista</taxon>
        <taxon>Haptophyta</taxon>
        <taxon>Prymnesiophyceae</taxon>
        <taxon>Isochrysidales</taxon>
        <taxon>Noelaerhabdaceae</taxon>
        <taxon>Emiliania</taxon>
    </lineage>
</organism>
<evidence type="ECO:0008006" key="4">
    <source>
        <dbReference type="Google" id="ProtNLM"/>
    </source>
</evidence>
<dbReference type="EnsemblProtists" id="EOD21732">
    <property type="protein sequence ID" value="EOD21732"/>
    <property type="gene ID" value="EMIHUDRAFT_450819"/>
</dbReference>
<feature type="compositionally biased region" description="Basic residues" evidence="1">
    <location>
        <begin position="417"/>
        <end position="427"/>
    </location>
</feature>
<reference evidence="3" key="1">
    <citation type="journal article" date="2013" name="Nature">
        <title>Pan genome of the phytoplankton Emiliania underpins its global distribution.</title>
        <authorList>
            <person name="Read B.A."/>
            <person name="Kegel J."/>
            <person name="Klute M.J."/>
            <person name="Kuo A."/>
            <person name="Lefebvre S.C."/>
            <person name="Maumus F."/>
            <person name="Mayer C."/>
            <person name="Miller J."/>
            <person name="Monier A."/>
            <person name="Salamov A."/>
            <person name="Young J."/>
            <person name="Aguilar M."/>
            <person name="Claverie J.M."/>
            <person name="Frickenhaus S."/>
            <person name="Gonzalez K."/>
            <person name="Herman E.K."/>
            <person name="Lin Y.C."/>
            <person name="Napier J."/>
            <person name="Ogata H."/>
            <person name="Sarno A.F."/>
            <person name="Shmutz J."/>
            <person name="Schroeder D."/>
            <person name="de Vargas C."/>
            <person name="Verret F."/>
            <person name="von Dassow P."/>
            <person name="Valentin K."/>
            <person name="Van de Peer Y."/>
            <person name="Wheeler G."/>
            <person name="Dacks J.B."/>
            <person name="Delwiche C.F."/>
            <person name="Dyhrman S.T."/>
            <person name="Glockner G."/>
            <person name="John U."/>
            <person name="Richards T."/>
            <person name="Worden A.Z."/>
            <person name="Zhang X."/>
            <person name="Grigoriev I.V."/>
            <person name="Allen A.E."/>
            <person name="Bidle K."/>
            <person name="Borodovsky M."/>
            <person name="Bowler C."/>
            <person name="Brownlee C."/>
            <person name="Cock J.M."/>
            <person name="Elias M."/>
            <person name="Gladyshev V.N."/>
            <person name="Groth M."/>
            <person name="Guda C."/>
            <person name="Hadaegh A."/>
            <person name="Iglesias-Rodriguez M.D."/>
            <person name="Jenkins J."/>
            <person name="Jones B.M."/>
            <person name="Lawson T."/>
            <person name="Leese F."/>
            <person name="Lindquist E."/>
            <person name="Lobanov A."/>
            <person name="Lomsadze A."/>
            <person name="Malik S.B."/>
            <person name="Marsh M.E."/>
            <person name="Mackinder L."/>
            <person name="Mock T."/>
            <person name="Mueller-Roeber B."/>
            <person name="Pagarete A."/>
            <person name="Parker M."/>
            <person name="Probert I."/>
            <person name="Quesneville H."/>
            <person name="Raines C."/>
            <person name="Rensing S.A."/>
            <person name="Riano-Pachon D.M."/>
            <person name="Richier S."/>
            <person name="Rokitta S."/>
            <person name="Shiraiwa Y."/>
            <person name="Soanes D.M."/>
            <person name="van der Giezen M."/>
            <person name="Wahlund T.M."/>
            <person name="Williams B."/>
            <person name="Wilson W."/>
            <person name="Wolfe G."/>
            <person name="Wurch L.L."/>
        </authorList>
    </citation>
    <scope>NUCLEOTIDE SEQUENCE</scope>
</reference>
<name>A0A0D3JDZ7_EMIH1</name>
<evidence type="ECO:0000313" key="2">
    <source>
        <dbReference type="EnsemblProtists" id="EOD21732"/>
    </source>
</evidence>
<dbReference type="GeneID" id="17267239"/>
<reference evidence="2" key="2">
    <citation type="submission" date="2024-10" db="UniProtKB">
        <authorList>
            <consortium name="EnsemblProtists"/>
        </authorList>
    </citation>
    <scope>IDENTIFICATION</scope>
</reference>
<feature type="region of interest" description="Disordered" evidence="1">
    <location>
        <begin position="396"/>
        <end position="445"/>
    </location>
</feature>
<evidence type="ECO:0000313" key="3">
    <source>
        <dbReference type="Proteomes" id="UP000013827"/>
    </source>
</evidence>
<dbReference type="AlphaFoldDB" id="A0A0D3JDZ7"/>
<dbReference type="PaxDb" id="2903-EOD21732"/>
<accession>A0A0D3JDZ7</accession>
<dbReference type="Proteomes" id="UP000013827">
    <property type="component" value="Unassembled WGS sequence"/>
</dbReference>
<sequence length="445" mass="46991">MSQTRKPERTHDAITSGTTMATPRADVDDINVDVEQSASAGKPAKKRTNPLATISNLRHILSVHKAAGAVGGAVGGAVDTAGAASRETALLAGRTLLMLLNNPITGPATMRMLREGPDTATALLDLLLVPVLPTVRMLVGKELIEMSQPGAAVSVNSVITFAFARRLNVEPGDLRAGKVVPELSLRLSPLAAGLGGMVKMVGQGGAAVGSTAASAVPGKKTKKAKADDAQGSVAALKELRDAGIISGREYERKKAKALGTNAEKAEEWPVEYRDIKEQIIKMTPTLKFSLSLGQLDAYVGATGWLGSLLSGSTQPSEAALARLRLERVSVEARVRIFWHPRAQKAKVVMLSEPPPKVVELSHELTVLRSCAVPPELNQRLLELVLPKLAGKFFDIDLKPPRGEDAAPDSGDEAAGRAGKKKTKKSSSGKRSPRESKADDEAADDE</sequence>
<proteinExistence type="predicted"/>
<evidence type="ECO:0000256" key="1">
    <source>
        <dbReference type="SAM" id="MobiDB-lite"/>
    </source>
</evidence>
<dbReference type="RefSeq" id="XP_005774161.1">
    <property type="nucleotide sequence ID" value="XM_005774104.1"/>
</dbReference>
<feature type="compositionally biased region" description="Basic and acidic residues" evidence="1">
    <location>
        <begin position="1"/>
        <end position="12"/>
    </location>
</feature>
<feature type="region of interest" description="Disordered" evidence="1">
    <location>
        <begin position="1"/>
        <end position="27"/>
    </location>
</feature>